<dbReference type="RefSeq" id="WP_196991237.1">
    <property type="nucleotide sequence ID" value="NZ_JADWYR010000002.1"/>
</dbReference>
<gene>
    <name evidence="2" type="ORF">I5907_12920</name>
</gene>
<reference evidence="2" key="1">
    <citation type="submission" date="2020-11" db="EMBL/GenBank/DDBJ databases">
        <title>Bacterial whole genome sequence for Panacibacter sp. DH6.</title>
        <authorList>
            <person name="Le V."/>
            <person name="Ko S."/>
            <person name="Ahn C.-Y."/>
            <person name="Oh H.-M."/>
        </authorList>
    </citation>
    <scope>NUCLEOTIDE SEQUENCE</scope>
    <source>
        <strain evidence="2">DH6</strain>
    </source>
</reference>
<dbReference type="GO" id="GO:0016757">
    <property type="term" value="F:glycosyltransferase activity"/>
    <property type="evidence" value="ECO:0007669"/>
    <property type="project" value="TreeGrafter"/>
</dbReference>
<organism evidence="2 3">
    <name type="scientific">Panacibacter microcysteis</name>
    <dbReference type="NCBI Taxonomy" id="2793269"/>
    <lineage>
        <taxon>Bacteria</taxon>
        <taxon>Pseudomonadati</taxon>
        <taxon>Bacteroidota</taxon>
        <taxon>Chitinophagia</taxon>
        <taxon>Chitinophagales</taxon>
        <taxon>Chitinophagaceae</taxon>
        <taxon>Panacibacter</taxon>
    </lineage>
</organism>
<dbReference type="Gene3D" id="3.40.50.2000">
    <property type="entry name" value="Glycogen Phosphorylase B"/>
    <property type="match status" value="2"/>
</dbReference>
<dbReference type="GO" id="GO:0009103">
    <property type="term" value="P:lipopolysaccharide biosynthetic process"/>
    <property type="evidence" value="ECO:0007669"/>
    <property type="project" value="TreeGrafter"/>
</dbReference>
<keyword evidence="1" id="KW-0808">Transferase</keyword>
<comment type="caution">
    <text evidence="2">The sequence shown here is derived from an EMBL/GenBank/DDBJ whole genome shotgun (WGS) entry which is preliminary data.</text>
</comment>
<sequence length="356" mass="40863">MPANILLLRHPLSHIGKYSGYENFVDHLQDDTLHFTDHHRTRAVRRTDIKRRFFLRRADKKLVNKPGLYYNAFSYMAEMEAFKIANAQNVKLIHNTFLEDNHGFLGNRKTAGGFKLVATAHQPYSWWKYTHKPTTVLDQLDALFVLSNAEAACFETALPGRVHVVRHGVSTDFFTLSKPVTQRKKRILFVGNWLRDTAFFAEAIETLLKIDASIAVDIVYRSSADVNTDPVFRLCKYQQVTMHQHISNEALRDLYNDARLLFLPLTDATANNAILEAAACGVPVVTTNLPSLKEYTNSHYAYYYNGMKDCVEYIIQTIDDEARLSFMSREARVFMEQQFAAPLIAKQHIALYKSFL</sequence>
<name>A0A931E8M0_9BACT</name>
<dbReference type="EMBL" id="JADWYR010000002">
    <property type="protein sequence ID" value="MBG9377138.1"/>
    <property type="molecule type" value="Genomic_DNA"/>
</dbReference>
<evidence type="ECO:0000313" key="2">
    <source>
        <dbReference type="EMBL" id="MBG9377138.1"/>
    </source>
</evidence>
<dbReference type="PANTHER" id="PTHR46401:SF2">
    <property type="entry name" value="GLYCOSYLTRANSFERASE WBBK-RELATED"/>
    <property type="match status" value="1"/>
</dbReference>
<dbReference type="AlphaFoldDB" id="A0A931E8M0"/>
<keyword evidence="3" id="KW-1185">Reference proteome</keyword>
<proteinExistence type="predicted"/>
<dbReference type="PANTHER" id="PTHR46401">
    <property type="entry name" value="GLYCOSYLTRANSFERASE WBBK-RELATED"/>
    <property type="match status" value="1"/>
</dbReference>
<evidence type="ECO:0000313" key="3">
    <source>
        <dbReference type="Proteomes" id="UP000628448"/>
    </source>
</evidence>
<dbReference type="Pfam" id="PF13692">
    <property type="entry name" value="Glyco_trans_1_4"/>
    <property type="match status" value="1"/>
</dbReference>
<evidence type="ECO:0000256" key="1">
    <source>
        <dbReference type="ARBA" id="ARBA00022679"/>
    </source>
</evidence>
<protein>
    <submittedName>
        <fullName evidence="2">Glycosyltransferase family 4 protein</fullName>
    </submittedName>
</protein>
<dbReference type="Proteomes" id="UP000628448">
    <property type="component" value="Unassembled WGS sequence"/>
</dbReference>
<dbReference type="SUPFAM" id="SSF53756">
    <property type="entry name" value="UDP-Glycosyltransferase/glycogen phosphorylase"/>
    <property type="match status" value="1"/>
</dbReference>
<accession>A0A931E8M0</accession>
<dbReference type="CDD" id="cd03801">
    <property type="entry name" value="GT4_PimA-like"/>
    <property type="match status" value="1"/>
</dbReference>